<dbReference type="PANTHER" id="PTHR22872">
    <property type="entry name" value="BTK-BINDING PROTEIN-RELATED"/>
    <property type="match status" value="1"/>
</dbReference>
<dbReference type="InterPro" id="IPR036770">
    <property type="entry name" value="Ankyrin_rpt-contain_sf"/>
</dbReference>
<name>A0A1J7JAB0_9PEZI</name>
<dbReference type="Proteomes" id="UP000182658">
    <property type="component" value="Unassembled WGS sequence"/>
</dbReference>
<evidence type="ECO:0000313" key="5">
    <source>
        <dbReference type="EMBL" id="OIW24498.1"/>
    </source>
</evidence>
<sequence length="1569" mass="171170">MSLLFKHFYDGDVDKFRALLAPTGYNAHPASRGYNNAGGGGGASPGAYATSPKAVTKSRKTSGWGSGYGPGKHGGSSLAKNEVNARDHLGLTVLMRAASSTAENAIDFVEALLEHPALDLHLQDYENGWNCLHRALYVGNISIARLLLDKERRNLSGETIGASASKVGHLIKTKDHEGNSPFDLFNSTVGERPFAEEAEQDISEDEGEGKRVRENHFVLGNLNIDIDGEELFTFGSNKNLSLGLGDQDDRQFPERVILKRPDHLMTRWHQEYLDTLKEEDKLKEDRRSSTDISKIPALILSRPLLIRDVVLSKLHSAVLTDDDCSNLYVCGVGRGGRLGLGDENTRFNYAPVQGGLAGEKVVEIALGQNHSMAVTLSSTLWTWGSNANSQLGYALPAPAKPDEEPISTIPRQVFGPLKKEFISGIAASSIHSVAHTGNSLYCWGRNVGQLGLMDADSRSLDVQQTPRKVAASLFTSKIVQVSAIDKATICLLANYHVICFTSYGYNIVKFPVVDLFGNYMPKSVVASNYNKTRSNIQQITASGDTIAAVTGRGDVFTFGLNQQAAEDSAAATSTTNPSKIKTAVTTPQCIWSARRDGVKSVSIGEHGSVIISTKSGVVWRRVKRAKAKDAYVGTSSGPKRNDFKFQRVPYITNIMRVAASPFGAFAAIRRDCDVMRKQIHVDEQTLWDDVMALNCLRDFQASEPTAQDHTIDAWNSAALKDRISPIAYEVLKSPDIETDLRQYLDTWSYLNEPLDAAICTSSAPELLIPIHRWLLSARSSVLRQALVQFDKDGSYIYPETFSIEDVGGTAVITLHGLDIISILNLVVYMYDDKVIPAWNFTREAASMAFRYRQVRTELMKVSALLNMSPLVEAVRLQVNPKKTLGRDLDLAYQAEGFFDSGDVLLELDGAAVPAHSSLLCQRCPWFESLFHGRSGGMWLAGRREGQDDGDCIKIDLQHIDPNTFKHVLRHIYADTGEEMFDRVVCPSVDDFMDLVMDIMSVANELMLDRLSQLCQKVMGKFVNSRNIASLLNEISPCAVTEFKDAGLEYICLQMETMLENHLLDDLDEDLLSELDERVRDNQLAQEPFARSGRATLLLHEQNPELAGDIDEERQRRVKEMAFKITQKDEEKRLASSTRGRYGSLDESFTPPPDRSRKVSKTARNEPFSPDLRPKQSQNDLMFDMDDEDTTSVMDSPSVRQRKVDTRQASASLGLPASLGADLSASPQLPRSQRTVPLIGTPAEQSTPTKGGAPWKASPLPTAKLDLRDVFKPASPSTPSGISAGLAAQRIKDSSAAKPAQPKMSQKERKKQQQAQAAQAALMAASSQTPKPAWDKSGKDQQASPWKIASAKGKSPATTTPTGSIPQASAVPKPLVAAESSSQHVSRRTASPDTRFSGQSRTPSSTTLAATSRAPVRAPSKPLVPHSKSYITRPPKDEPLLGLSIADIMEHEQRERQVVREAVAPRSLQEIQQEQEFQQWWDAEMRRTQEEEARRLDTGRGKDDGAAKTGGRRGRGGKARGGGGNPGPASGSAPGAGTKSDGAGASRGKGRRGRGGAAAGAAAPPGGTVR</sequence>
<feature type="region of interest" description="Disordered" evidence="3">
    <location>
        <begin position="1481"/>
        <end position="1569"/>
    </location>
</feature>
<feature type="region of interest" description="Disordered" evidence="3">
    <location>
        <begin position="1121"/>
        <end position="1438"/>
    </location>
</feature>
<feature type="repeat" description="RCC1" evidence="2">
    <location>
        <begin position="378"/>
        <end position="438"/>
    </location>
</feature>
<feature type="region of interest" description="Disordered" evidence="3">
    <location>
        <begin position="36"/>
        <end position="79"/>
    </location>
</feature>
<dbReference type="SMART" id="SM00248">
    <property type="entry name" value="ANK"/>
    <property type="match status" value="2"/>
</dbReference>
<dbReference type="Pfam" id="PF00651">
    <property type="entry name" value="BTB"/>
    <property type="match status" value="1"/>
</dbReference>
<dbReference type="Gene3D" id="2.130.10.30">
    <property type="entry name" value="Regulator of chromosome condensation 1/beta-lactamase-inhibitor protein II"/>
    <property type="match status" value="1"/>
</dbReference>
<dbReference type="InterPro" id="IPR011333">
    <property type="entry name" value="SKP1/BTB/POZ_sf"/>
</dbReference>
<feature type="compositionally biased region" description="Low complexity" evidence="3">
    <location>
        <begin position="1558"/>
        <end position="1569"/>
    </location>
</feature>
<dbReference type="PROSITE" id="PS50012">
    <property type="entry name" value="RCC1_3"/>
    <property type="match status" value="3"/>
</dbReference>
<organism evidence="5 6">
    <name type="scientific">Coniochaeta ligniaria NRRL 30616</name>
    <dbReference type="NCBI Taxonomy" id="1408157"/>
    <lineage>
        <taxon>Eukaryota</taxon>
        <taxon>Fungi</taxon>
        <taxon>Dikarya</taxon>
        <taxon>Ascomycota</taxon>
        <taxon>Pezizomycotina</taxon>
        <taxon>Sordariomycetes</taxon>
        <taxon>Sordariomycetidae</taxon>
        <taxon>Coniochaetales</taxon>
        <taxon>Coniochaetaceae</taxon>
        <taxon>Coniochaeta</taxon>
    </lineage>
</organism>
<dbReference type="STRING" id="1408157.A0A1J7JAB0"/>
<dbReference type="Pfam" id="PF00415">
    <property type="entry name" value="RCC1"/>
    <property type="match status" value="1"/>
</dbReference>
<dbReference type="InterPro" id="IPR000210">
    <property type="entry name" value="BTB/POZ_dom"/>
</dbReference>
<dbReference type="InterPro" id="IPR051625">
    <property type="entry name" value="Signaling_Regulatory_Domain"/>
</dbReference>
<dbReference type="InterPro" id="IPR009091">
    <property type="entry name" value="RCC1/BLIP-II"/>
</dbReference>
<feature type="compositionally biased region" description="Basic and acidic residues" evidence="3">
    <location>
        <begin position="1482"/>
        <end position="1505"/>
    </location>
</feature>
<feature type="repeat" description="RCC1" evidence="2">
    <location>
        <begin position="438"/>
        <end position="494"/>
    </location>
</feature>
<dbReference type="InParanoid" id="A0A1J7JAB0"/>
<reference evidence="5 6" key="1">
    <citation type="submission" date="2016-10" db="EMBL/GenBank/DDBJ databases">
        <title>Draft genome sequence of Coniochaeta ligniaria NRRL30616, a lignocellulolytic fungus for bioabatement of inhibitors in plant biomass hydrolysates.</title>
        <authorList>
            <consortium name="DOE Joint Genome Institute"/>
            <person name="Jimenez D.J."/>
            <person name="Hector R.E."/>
            <person name="Riley R."/>
            <person name="Sun H."/>
            <person name="Grigoriev I.V."/>
            <person name="Van Elsas J.D."/>
            <person name="Nichols N.N."/>
        </authorList>
    </citation>
    <scope>NUCLEOTIDE SEQUENCE [LARGE SCALE GENOMIC DNA]</scope>
    <source>
        <strain evidence="5 6">NRRL 30616</strain>
    </source>
</reference>
<feature type="domain" description="BTB" evidence="4">
    <location>
        <begin position="901"/>
        <end position="974"/>
    </location>
</feature>
<proteinExistence type="predicted"/>
<dbReference type="Gene3D" id="1.25.40.20">
    <property type="entry name" value="Ankyrin repeat-containing domain"/>
    <property type="match status" value="1"/>
</dbReference>
<keyword evidence="1" id="KW-0677">Repeat</keyword>
<feature type="repeat" description="RCC1" evidence="2">
    <location>
        <begin position="325"/>
        <end position="377"/>
    </location>
</feature>
<keyword evidence="6" id="KW-1185">Reference proteome</keyword>
<feature type="compositionally biased region" description="Polar residues" evidence="3">
    <location>
        <begin position="1378"/>
        <end position="1409"/>
    </location>
</feature>
<dbReference type="SUPFAM" id="SSF54695">
    <property type="entry name" value="POZ domain"/>
    <property type="match status" value="1"/>
</dbReference>
<dbReference type="SUPFAM" id="SSF50985">
    <property type="entry name" value="RCC1/BLIP-II"/>
    <property type="match status" value="1"/>
</dbReference>
<evidence type="ECO:0000313" key="6">
    <source>
        <dbReference type="Proteomes" id="UP000182658"/>
    </source>
</evidence>
<dbReference type="SUPFAM" id="SSF48403">
    <property type="entry name" value="Ankyrin repeat"/>
    <property type="match status" value="1"/>
</dbReference>
<feature type="compositionally biased region" description="Gly residues" evidence="3">
    <location>
        <begin position="64"/>
        <end position="74"/>
    </location>
</feature>
<feature type="compositionally biased region" description="Polar residues" evidence="3">
    <location>
        <begin position="1224"/>
        <end position="1234"/>
    </location>
</feature>
<feature type="compositionally biased region" description="Basic and acidic residues" evidence="3">
    <location>
        <begin position="1121"/>
        <end position="1133"/>
    </location>
</feature>
<feature type="compositionally biased region" description="Low complexity" evidence="3">
    <location>
        <begin position="1526"/>
        <end position="1545"/>
    </location>
</feature>
<gene>
    <name evidence="5" type="ORF">CONLIGDRAFT_584543</name>
</gene>
<dbReference type="OrthoDB" id="1893551at2759"/>
<accession>A0A1J7JAB0</accession>
<dbReference type="Pfam" id="PF12796">
    <property type="entry name" value="Ank_2"/>
    <property type="match status" value="1"/>
</dbReference>
<evidence type="ECO:0000259" key="4">
    <source>
        <dbReference type="PROSITE" id="PS50097"/>
    </source>
</evidence>
<protein>
    <submittedName>
        <fullName evidence="5">BTB/POZ domain-containing protein</fullName>
    </submittedName>
</protein>
<feature type="compositionally biased region" description="Low complexity" evidence="3">
    <location>
        <begin position="1312"/>
        <end position="1327"/>
    </location>
</feature>
<feature type="compositionally biased region" description="Polar residues" evidence="3">
    <location>
        <begin position="1355"/>
        <end position="1366"/>
    </location>
</feature>
<dbReference type="InterPro" id="IPR000408">
    <property type="entry name" value="Reg_chr_condens"/>
</dbReference>
<dbReference type="Gene3D" id="3.30.710.10">
    <property type="entry name" value="Potassium Channel Kv1.1, Chain A"/>
    <property type="match status" value="1"/>
</dbReference>
<evidence type="ECO:0000256" key="1">
    <source>
        <dbReference type="ARBA" id="ARBA00022737"/>
    </source>
</evidence>
<dbReference type="CDD" id="cd18186">
    <property type="entry name" value="BTB_POZ_ZBTB_KLHL-like"/>
    <property type="match status" value="2"/>
</dbReference>
<dbReference type="SMART" id="SM00225">
    <property type="entry name" value="BTB"/>
    <property type="match status" value="1"/>
</dbReference>
<dbReference type="EMBL" id="KV875103">
    <property type="protein sequence ID" value="OIW24498.1"/>
    <property type="molecule type" value="Genomic_DNA"/>
</dbReference>
<dbReference type="PROSITE" id="PS50097">
    <property type="entry name" value="BTB"/>
    <property type="match status" value="1"/>
</dbReference>
<dbReference type="PANTHER" id="PTHR22872:SF2">
    <property type="entry name" value="INHIBITOR OF BRUTON TYROSINE KINASE"/>
    <property type="match status" value="1"/>
</dbReference>
<evidence type="ECO:0000256" key="2">
    <source>
        <dbReference type="PROSITE-ProRule" id="PRU00235"/>
    </source>
</evidence>
<dbReference type="InterPro" id="IPR002110">
    <property type="entry name" value="Ankyrin_rpt"/>
</dbReference>
<evidence type="ECO:0000256" key="3">
    <source>
        <dbReference type="SAM" id="MobiDB-lite"/>
    </source>
</evidence>